<proteinExistence type="predicted"/>
<accession>A0A173UFB4</accession>
<evidence type="ECO:0000256" key="1">
    <source>
        <dbReference type="SAM" id="Phobius"/>
    </source>
</evidence>
<dbReference type="RefSeq" id="WP_227084916.1">
    <property type="nucleotide sequence ID" value="NZ_CYXR01000028.1"/>
</dbReference>
<sequence>MELCSILRISINEFLAGEDIGAENVIEKSDSNLIQITKESKKKQKNLKTILAVVTVFAVIVSAILGTLFFHKLIQPKNYITAVDQTSTEMKTAELLSGTDGAYLFHYFTKDEFKTLTIYVSEYQSGTLISKSKVADLDYDGIDSPSRGVIAVVPDFESFKVKLIVADDYAKYSTDFPILENIENREYYGRSASQIKGEIPIQIHSASTIEGKTAIPSDSEQGLMALIYGKDGLSGIPITEMEKGIVGVENDYVYYLSFQFGGNQSF</sequence>
<keyword evidence="1" id="KW-0812">Transmembrane</keyword>
<keyword evidence="1" id="KW-1133">Transmembrane helix</keyword>
<dbReference type="AlphaFoldDB" id="A0A173UFB4"/>
<evidence type="ECO:0000313" key="2">
    <source>
        <dbReference type="EMBL" id="CUN13529.1"/>
    </source>
</evidence>
<gene>
    <name evidence="2" type="ORF">ERS852574_02923</name>
</gene>
<feature type="transmembrane region" description="Helical" evidence="1">
    <location>
        <begin position="50"/>
        <end position="70"/>
    </location>
</feature>
<reference evidence="2 3" key="1">
    <citation type="submission" date="2015-09" db="EMBL/GenBank/DDBJ databases">
        <authorList>
            <consortium name="Pathogen Informatics"/>
        </authorList>
    </citation>
    <scope>NUCLEOTIDE SEQUENCE [LARGE SCALE GENOMIC DNA]</scope>
    <source>
        <strain evidence="2 3">2789STDY5834962</strain>
    </source>
</reference>
<organism evidence="2 3">
    <name type="scientific">Coprococcus comes</name>
    <dbReference type="NCBI Taxonomy" id="410072"/>
    <lineage>
        <taxon>Bacteria</taxon>
        <taxon>Bacillati</taxon>
        <taxon>Bacillota</taxon>
        <taxon>Clostridia</taxon>
        <taxon>Lachnospirales</taxon>
        <taxon>Lachnospiraceae</taxon>
        <taxon>Coprococcus</taxon>
    </lineage>
</organism>
<evidence type="ECO:0000313" key="3">
    <source>
        <dbReference type="Proteomes" id="UP000095727"/>
    </source>
</evidence>
<dbReference type="EMBL" id="CYXR01000028">
    <property type="protein sequence ID" value="CUN13529.1"/>
    <property type="molecule type" value="Genomic_DNA"/>
</dbReference>
<dbReference type="Proteomes" id="UP000095727">
    <property type="component" value="Unassembled WGS sequence"/>
</dbReference>
<protein>
    <submittedName>
        <fullName evidence="2">Uncharacterized protein</fullName>
    </submittedName>
</protein>
<name>A0A173UFB4_9FIRM</name>
<keyword evidence="1" id="KW-0472">Membrane</keyword>